<dbReference type="Gene3D" id="2.60.40.2030">
    <property type="match status" value="1"/>
</dbReference>
<evidence type="ECO:0000313" key="1">
    <source>
        <dbReference type="EMBL" id="AXE18626.1"/>
    </source>
</evidence>
<dbReference type="SUPFAM" id="SSF141072">
    <property type="entry name" value="CalX-like"/>
    <property type="match status" value="1"/>
</dbReference>
<evidence type="ECO:0008006" key="3">
    <source>
        <dbReference type="Google" id="ProtNLM"/>
    </source>
</evidence>
<reference evidence="1 2" key="1">
    <citation type="submission" date="2018-07" db="EMBL/GenBank/DDBJ databases">
        <title>Genome sequencing of Runella.</title>
        <authorList>
            <person name="Baek M.-G."/>
            <person name="Yi H."/>
        </authorList>
    </citation>
    <scope>NUCLEOTIDE SEQUENCE [LARGE SCALE GENOMIC DNA]</scope>
    <source>
        <strain evidence="1 2">HYN0085</strain>
    </source>
</reference>
<accession>A0A344TJ05</accession>
<keyword evidence="2" id="KW-1185">Reference proteome</keyword>
<name>A0A344TJ05_9BACT</name>
<dbReference type="Proteomes" id="UP000251993">
    <property type="component" value="Chromosome"/>
</dbReference>
<sequence>MTFSEKKLNMKNTKYTFSHLAALVVTLLAGLWLSGCEEQRIIYEGANFVRFTDSTLSFKESYSKAIKIRVHNGGKVLNESINVQYTIGGTAREGRDYRIEGNKGTVIIPVNQSFGEITLYLLNNANNILESSTIEFTIAGVSPSDKIKVGFGEGGLGSKMVFTIRDACIMDGIYTGRLPVGNQAFQLADIEISSADCKRYTISNINVGLLGFPQFFNWDSPVGFQAERPKLDFIDNGNNTLTIPQQVIPQFASGYDTLSGTGVWNPVNKQISLSIRMKIYKLSNGRDSIVNLPLIYVPQ</sequence>
<dbReference type="AlphaFoldDB" id="A0A344TJ05"/>
<protein>
    <recommendedName>
        <fullName evidence="3">Calx-beta domain-containing protein</fullName>
    </recommendedName>
</protein>
<dbReference type="EMBL" id="CP030850">
    <property type="protein sequence ID" value="AXE18626.1"/>
    <property type="molecule type" value="Genomic_DNA"/>
</dbReference>
<gene>
    <name evidence="1" type="ORF">DR864_13105</name>
</gene>
<organism evidence="1 2">
    <name type="scientific">Runella rosea</name>
    <dbReference type="NCBI Taxonomy" id="2259595"/>
    <lineage>
        <taxon>Bacteria</taxon>
        <taxon>Pseudomonadati</taxon>
        <taxon>Bacteroidota</taxon>
        <taxon>Cytophagia</taxon>
        <taxon>Cytophagales</taxon>
        <taxon>Spirosomataceae</taxon>
        <taxon>Runella</taxon>
    </lineage>
</organism>
<dbReference type="KEGG" id="run:DR864_13105"/>
<evidence type="ECO:0000313" key="2">
    <source>
        <dbReference type="Proteomes" id="UP000251993"/>
    </source>
</evidence>
<dbReference type="InterPro" id="IPR038081">
    <property type="entry name" value="CalX-like_sf"/>
</dbReference>
<dbReference type="OrthoDB" id="939896at2"/>
<proteinExistence type="predicted"/>